<organism evidence="1 2">
    <name type="scientific">Portunus trituberculatus</name>
    <name type="common">Swimming crab</name>
    <name type="synonym">Neptunus trituberculatus</name>
    <dbReference type="NCBI Taxonomy" id="210409"/>
    <lineage>
        <taxon>Eukaryota</taxon>
        <taxon>Metazoa</taxon>
        <taxon>Ecdysozoa</taxon>
        <taxon>Arthropoda</taxon>
        <taxon>Crustacea</taxon>
        <taxon>Multicrustacea</taxon>
        <taxon>Malacostraca</taxon>
        <taxon>Eumalacostraca</taxon>
        <taxon>Eucarida</taxon>
        <taxon>Decapoda</taxon>
        <taxon>Pleocyemata</taxon>
        <taxon>Brachyura</taxon>
        <taxon>Eubrachyura</taxon>
        <taxon>Portunoidea</taxon>
        <taxon>Portunidae</taxon>
        <taxon>Portuninae</taxon>
        <taxon>Portunus</taxon>
    </lineage>
</organism>
<gene>
    <name evidence="1" type="ORF">E2C01_058648</name>
</gene>
<proteinExistence type="predicted"/>
<name>A0A5B7GX29_PORTR</name>
<reference evidence="1 2" key="1">
    <citation type="submission" date="2019-05" db="EMBL/GenBank/DDBJ databases">
        <title>Another draft genome of Portunus trituberculatus and its Hox gene families provides insights of decapod evolution.</title>
        <authorList>
            <person name="Jeong J.-H."/>
            <person name="Song I."/>
            <person name="Kim S."/>
            <person name="Choi T."/>
            <person name="Kim D."/>
            <person name="Ryu S."/>
            <person name="Kim W."/>
        </authorList>
    </citation>
    <scope>NUCLEOTIDE SEQUENCE [LARGE SCALE GENOMIC DNA]</scope>
    <source>
        <tissue evidence="1">Muscle</tissue>
    </source>
</reference>
<dbReference type="EMBL" id="VSRR010022218">
    <property type="protein sequence ID" value="MPC64530.1"/>
    <property type="molecule type" value="Genomic_DNA"/>
</dbReference>
<keyword evidence="2" id="KW-1185">Reference proteome</keyword>
<protein>
    <submittedName>
        <fullName evidence="1">Uncharacterized protein</fullName>
    </submittedName>
</protein>
<comment type="caution">
    <text evidence="1">The sequence shown here is derived from an EMBL/GenBank/DDBJ whole genome shotgun (WGS) entry which is preliminary data.</text>
</comment>
<accession>A0A5B7GX29</accession>
<dbReference type="AlphaFoldDB" id="A0A5B7GX29"/>
<sequence length="63" mass="7582">MITTTWCNTLLVFLTVLDPPKRRCLWRFTSASWGDLRKYYADLLWNDYCFRVRDPTNFCVLNA</sequence>
<dbReference type="Proteomes" id="UP000324222">
    <property type="component" value="Unassembled WGS sequence"/>
</dbReference>
<evidence type="ECO:0000313" key="1">
    <source>
        <dbReference type="EMBL" id="MPC64530.1"/>
    </source>
</evidence>
<evidence type="ECO:0000313" key="2">
    <source>
        <dbReference type="Proteomes" id="UP000324222"/>
    </source>
</evidence>